<feature type="non-terminal residue" evidence="7">
    <location>
        <position position="201"/>
    </location>
</feature>
<keyword evidence="2 5" id="KW-0812">Transmembrane</keyword>
<dbReference type="PROSITE" id="PS50929">
    <property type="entry name" value="ABC_TM1F"/>
    <property type="match status" value="1"/>
</dbReference>
<name>A0ABV4BKS3_9GAMM</name>
<reference evidence="7 8" key="1">
    <citation type="submission" date="2024-05" db="EMBL/GenBank/DDBJ databases">
        <title>Genome Sequence and Characterization of the New Strain Purple Sulfur Bacterium of Genus Thioalkalicoccus.</title>
        <authorList>
            <person name="Bryantseva I.A."/>
            <person name="Kyndt J.A."/>
            <person name="Imhoff J.F."/>
        </authorList>
    </citation>
    <scope>NUCLEOTIDE SEQUENCE [LARGE SCALE GENOMIC DNA]</scope>
    <source>
        <strain evidence="7 8">Um2</strain>
    </source>
</reference>
<comment type="subcellular location">
    <subcellularLocation>
        <location evidence="1">Cell membrane</location>
        <topology evidence="1">Multi-pass membrane protein</topology>
    </subcellularLocation>
</comment>
<comment type="caution">
    <text evidence="7">The sequence shown here is derived from an EMBL/GenBank/DDBJ whole genome shotgun (WGS) entry which is preliminary data.</text>
</comment>
<dbReference type="InterPro" id="IPR011527">
    <property type="entry name" value="ABC1_TM_dom"/>
</dbReference>
<evidence type="ECO:0000256" key="4">
    <source>
        <dbReference type="ARBA" id="ARBA00023136"/>
    </source>
</evidence>
<evidence type="ECO:0000313" key="7">
    <source>
        <dbReference type="EMBL" id="MEY6433918.1"/>
    </source>
</evidence>
<evidence type="ECO:0000259" key="6">
    <source>
        <dbReference type="PROSITE" id="PS50929"/>
    </source>
</evidence>
<protein>
    <submittedName>
        <fullName evidence="7">Thiol reductant ABC exporter subunit CydC</fullName>
    </submittedName>
</protein>
<feature type="transmembrane region" description="Helical" evidence="5">
    <location>
        <begin position="133"/>
        <end position="157"/>
    </location>
</feature>
<evidence type="ECO:0000256" key="5">
    <source>
        <dbReference type="SAM" id="Phobius"/>
    </source>
</evidence>
<dbReference type="Proteomes" id="UP001564408">
    <property type="component" value="Unassembled WGS sequence"/>
</dbReference>
<keyword evidence="3 5" id="KW-1133">Transmembrane helix</keyword>
<proteinExistence type="predicted"/>
<accession>A0ABV4BKS3</accession>
<keyword evidence="8" id="KW-1185">Reference proteome</keyword>
<feature type="domain" description="ABC transmembrane type-1" evidence="6">
    <location>
        <begin position="19"/>
        <end position="201"/>
    </location>
</feature>
<organism evidence="7 8">
    <name type="scientific">Thioalkalicoccus limnaeus</name>
    <dbReference type="NCBI Taxonomy" id="120681"/>
    <lineage>
        <taxon>Bacteria</taxon>
        <taxon>Pseudomonadati</taxon>
        <taxon>Pseudomonadota</taxon>
        <taxon>Gammaproteobacteria</taxon>
        <taxon>Chromatiales</taxon>
        <taxon>Chromatiaceae</taxon>
        <taxon>Thioalkalicoccus</taxon>
    </lineage>
</organism>
<dbReference type="InterPro" id="IPR036640">
    <property type="entry name" value="ABC1_TM_sf"/>
</dbReference>
<dbReference type="SUPFAM" id="SSF90123">
    <property type="entry name" value="ABC transporter transmembrane region"/>
    <property type="match status" value="1"/>
</dbReference>
<keyword evidence="4 5" id="KW-0472">Membrane</keyword>
<feature type="transmembrane region" description="Helical" evidence="5">
    <location>
        <begin position="41"/>
        <end position="60"/>
    </location>
</feature>
<evidence type="ECO:0000256" key="3">
    <source>
        <dbReference type="ARBA" id="ARBA00022989"/>
    </source>
</evidence>
<dbReference type="Gene3D" id="1.20.1560.10">
    <property type="entry name" value="ABC transporter type 1, transmembrane domain"/>
    <property type="match status" value="1"/>
</dbReference>
<evidence type="ECO:0000256" key="2">
    <source>
        <dbReference type="ARBA" id="ARBA00022692"/>
    </source>
</evidence>
<dbReference type="EMBL" id="JBDKXB010000033">
    <property type="protein sequence ID" value="MEY6433918.1"/>
    <property type="molecule type" value="Genomic_DNA"/>
</dbReference>
<feature type="transmembrane region" description="Helical" evidence="5">
    <location>
        <begin position="163"/>
        <end position="184"/>
    </location>
</feature>
<sequence>MSDLWRFVRLAVPRLPWFAAGLGLAILALGSAIGLLALSGWFITASALAGLGLIIGLDVFGPAGGIRAFAVTRTLARYGERLVNHEAVLRHLADLRTWLFERLTPLDPGTLARYRSADLLQRLVGDIDTLDGLFLRVITPTLTGFLVLLAGAVFLGWLAPPTVIWILVPLLVAGTLLPALAMQLGRKAGQERTRAAAEVRE</sequence>
<feature type="transmembrane region" description="Helical" evidence="5">
    <location>
        <begin position="15"/>
        <end position="35"/>
    </location>
</feature>
<evidence type="ECO:0000313" key="8">
    <source>
        <dbReference type="Proteomes" id="UP001564408"/>
    </source>
</evidence>
<gene>
    <name evidence="7" type="ORF">ABC977_16055</name>
</gene>
<evidence type="ECO:0000256" key="1">
    <source>
        <dbReference type="ARBA" id="ARBA00004651"/>
    </source>
</evidence>